<sequence>MGLYNGPHQDKEENKVGTNYEELCKELSELAKRLNISFVIGNKPTFRPKQYMIRFTMKRRWGGVKKYAYECTADNLKAYVDQIEKAGGKIIGID</sequence>
<reference evidence="1" key="1">
    <citation type="submission" date="2024-05" db="EMBL/GenBank/DDBJ databases">
        <authorList>
            <person name="Mugo M.M."/>
            <person name="Musyoki A.M."/>
            <person name="Makumi A.M."/>
            <person name="Mutai I."/>
            <person name="Drechsel O."/>
            <person name="Kering K.K."/>
            <person name="Muturi P."/>
            <person name="Mbae C.K."/>
            <person name="Kariuki S.M."/>
        </authorList>
    </citation>
    <scope>NUCLEOTIDE SEQUENCE</scope>
</reference>
<gene>
    <name evidence="1" type="ORF">YRYPWZST_CDS0224</name>
</gene>
<name>A0AAU8GFY7_9CAUD</name>
<proteinExistence type="predicted"/>
<protein>
    <submittedName>
        <fullName evidence="1">Uncharacterized protein</fullName>
    </submittedName>
</protein>
<organism evidence="1">
    <name type="scientific">Salmonella phage vB_SEnST11_KE23</name>
    <dbReference type="NCBI Taxonomy" id="3161174"/>
    <lineage>
        <taxon>Viruses</taxon>
        <taxon>Duplodnaviria</taxon>
        <taxon>Heunggongvirae</taxon>
        <taxon>Uroviricota</taxon>
        <taxon>Caudoviricetes</taxon>
        <taxon>Vequintavirinae</taxon>
        <taxon>Seunavirus</taxon>
    </lineage>
</organism>
<evidence type="ECO:0000313" key="1">
    <source>
        <dbReference type="EMBL" id="XCH40625.1"/>
    </source>
</evidence>
<accession>A0AAU8GFY7</accession>
<dbReference type="EMBL" id="PP856722">
    <property type="protein sequence ID" value="XCH40625.1"/>
    <property type="molecule type" value="Genomic_DNA"/>
</dbReference>